<feature type="compositionally biased region" description="Pro residues" evidence="7">
    <location>
        <begin position="1170"/>
        <end position="1182"/>
    </location>
</feature>
<dbReference type="GO" id="GO:0031012">
    <property type="term" value="C:extracellular matrix"/>
    <property type="evidence" value="ECO:0007669"/>
    <property type="project" value="TreeGrafter"/>
</dbReference>
<dbReference type="InParanoid" id="L9KLW2"/>
<dbReference type="Proteomes" id="UP000011518">
    <property type="component" value="Unassembled WGS sequence"/>
</dbReference>
<sequence>MLVPRMQRAGAGLRGNSAAASLFWVLLLWRAGGGCQAQRAGCKTVHYDLVFLLDTSSSVGKDDFEKVRQWVANLVDTFEELEEVASEPKAAHVFHVSDFDAIDKIRGKLRRRLCERRGQCGRVSILELPQMGQVHLLLSLVVPSSYSLSLELSAMGRAVGGRALIEQLHLCSFSDVLCPSVRVEGDRFKHTNGGTKEITGFDLMDLFSVKEILGRRENGEQSSYVRMGSFPVVQRTDHGSCRYAATRAQPLHCGGLGVLGRFRPGEAASVLTRDVFPQGLPDEYAFVTTFRFRKMSRKEDWYIWQVIDQYGIPQVSIRLDGENKAVEYNAVGAMEDAVRVVFRGPQVNNLFDRDWHKIALSIQARNVSLYIDCALVQTLPIGERENIDIQGKTVLGKRLYDSVPIDFDLQRIVIYCDSRHAELETCCDIPSGPCQVTVVTEPPPLPQQPPTPGSEQIGFLKTINCSCLPGEKGEKGFDGPVGLPGPKLYLCVFVSSPFSASAFRSFELMQHVTMEHLLVARHWVNLKGDMGTTGPAGAPGPKGEKGDMGRGAFVQGEKGEKGEPGELGEPGLPGEVGMRDHLDSPDLLDTLVLLALQDCLVSPAPPDQEAPRVYLERSASLGNPGLQGLWESQEEEGKMVYLESQALGESQEEEGKMVYLESQALGAPKDEKAHTGLQELLETPGLPDLQVPLGPAAPPEVWARQGKKGAQGQLVPGVILVLRGSLGLLEKGRMESRDYVDHRGYLDPQEPRMILLSGEVYRRSWFSLRIHHCPVLTVTLASCLQYLALAQTDLGSQDGGTMRLKPLWVLDARLHARCMDVTDNDSCEVLQGQGAGSGKNSDDHTCVWKCGGCWRPPEVLLLLCPSCRGSTAVAATLVESLREMLGHKASQDPQELLDPRAKEESQARQDQRVPEAHLGSWQIPCFCFFHQGKNGAPGPPGDTGPPGNPGQKGNEGAQGSPGLPGFLGPRGPPGEPGMKGDKGPPGGKGQPGDPGIPGHKGHTGLMGPQGPPGENGPAGPPGPPGQPGLPGLRGESPSMDTLRRLIQEELEKQLENRLAYLLAQMPPAHMKASQGKPGPPGPPGKDGLPGHAGPMGEPGRPGQGGVEGPSGPIGPKGERGAKGDPGVPGVGLRGEMGPPGIPGQPGEPGYAKDGLPGSPGPQGETGPAGHPGPPGLPGPPGQCDPSQCAYFASLAARPGNVKGP</sequence>
<keyword evidence="6 10" id="KW-0176">Collagen</keyword>
<dbReference type="SUPFAM" id="SSF49899">
    <property type="entry name" value="Concanavalin A-like lectins/glucanases"/>
    <property type="match status" value="1"/>
</dbReference>
<dbReference type="PANTHER" id="PTHR24023:SF1082">
    <property type="entry name" value="COLLAGEN TRIPLE HELIX REPEAT"/>
    <property type="match status" value="1"/>
</dbReference>
<dbReference type="InterPro" id="IPR013320">
    <property type="entry name" value="ConA-like_dom_sf"/>
</dbReference>
<evidence type="ECO:0000256" key="6">
    <source>
        <dbReference type="ARBA" id="ARBA00023119"/>
    </source>
</evidence>
<feature type="compositionally biased region" description="Low complexity" evidence="7">
    <location>
        <begin position="960"/>
        <end position="969"/>
    </location>
</feature>
<dbReference type="Gene3D" id="2.60.120.200">
    <property type="match status" value="1"/>
</dbReference>
<evidence type="ECO:0000256" key="7">
    <source>
        <dbReference type="SAM" id="MobiDB-lite"/>
    </source>
</evidence>
<feature type="chain" id="PRO_5003999584" evidence="8">
    <location>
        <begin position="38"/>
        <end position="1204"/>
    </location>
</feature>
<dbReference type="EMBL" id="KB320776">
    <property type="protein sequence ID" value="ELW63469.1"/>
    <property type="molecule type" value="Genomic_DNA"/>
</dbReference>
<feature type="region of interest" description="Disordered" evidence="7">
    <location>
        <begin position="531"/>
        <end position="571"/>
    </location>
</feature>
<dbReference type="STRING" id="246437.L9KLW2"/>
<feature type="region of interest" description="Disordered" evidence="7">
    <location>
        <begin position="888"/>
        <end position="915"/>
    </location>
</feature>
<reference evidence="11" key="1">
    <citation type="submission" date="2012-07" db="EMBL/GenBank/DDBJ databases">
        <title>Genome of the Chinese tree shrew, a rising model animal genetically related to primates.</title>
        <authorList>
            <person name="Zhang G."/>
            <person name="Fan Y."/>
            <person name="Yao Y."/>
            <person name="Huang Z."/>
        </authorList>
    </citation>
    <scope>NUCLEOTIDE SEQUENCE [LARGE SCALE GENOMIC DNA]</scope>
</reference>
<dbReference type="InterPro" id="IPR048287">
    <property type="entry name" value="TSPN-like_N"/>
</dbReference>
<evidence type="ECO:0000259" key="9">
    <source>
        <dbReference type="PROSITE" id="PS50234"/>
    </source>
</evidence>
<feature type="region of interest" description="Disordered" evidence="7">
    <location>
        <begin position="932"/>
        <end position="1037"/>
    </location>
</feature>
<name>L9KLW2_TUPCH</name>
<dbReference type="GO" id="GO:0030198">
    <property type="term" value="P:extracellular matrix organization"/>
    <property type="evidence" value="ECO:0007669"/>
    <property type="project" value="TreeGrafter"/>
</dbReference>
<feature type="compositionally biased region" description="Basic and acidic residues" evidence="7">
    <location>
        <begin position="897"/>
        <end position="915"/>
    </location>
</feature>
<dbReference type="Pfam" id="PF00092">
    <property type="entry name" value="VWA"/>
    <property type="match status" value="1"/>
</dbReference>
<dbReference type="PANTHER" id="PTHR24023">
    <property type="entry name" value="COLLAGEN ALPHA"/>
    <property type="match status" value="1"/>
</dbReference>
<keyword evidence="11" id="KW-1185">Reference proteome</keyword>
<dbReference type="eggNOG" id="KOG1217">
    <property type="taxonomic scope" value="Eukaryota"/>
</dbReference>
<comment type="subcellular location">
    <subcellularLocation>
        <location evidence="1">Secreted</location>
        <location evidence="1">Extracellular space</location>
        <location evidence="1">Extracellular matrix</location>
    </subcellularLocation>
</comment>
<dbReference type="eggNOG" id="KOG3544">
    <property type="taxonomic scope" value="Eukaryota"/>
</dbReference>
<feature type="region of interest" description="Disordered" evidence="7">
    <location>
        <begin position="1068"/>
        <end position="1186"/>
    </location>
</feature>
<keyword evidence="5" id="KW-0677">Repeat</keyword>
<reference evidence="11" key="2">
    <citation type="journal article" date="2013" name="Nat. Commun.">
        <title>Genome of the Chinese tree shrew.</title>
        <authorList>
            <person name="Fan Y."/>
            <person name="Huang Z.Y."/>
            <person name="Cao C.C."/>
            <person name="Chen C.S."/>
            <person name="Chen Y.X."/>
            <person name="Fan D.D."/>
            <person name="He J."/>
            <person name="Hou H.L."/>
            <person name="Hu L."/>
            <person name="Hu X.T."/>
            <person name="Jiang X.T."/>
            <person name="Lai R."/>
            <person name="Lang Y.S."/>
            <person name="Liang B."/>
            <person name="Liao S.G."/>
            <person name="Mu D."/>
            <person name="Ma Y.Y."/>
            <person name="Niu Y.Y."/>
            <person name="Sun X.Q."/>
            <person name="Xia J.Q."/>
            <person name="Xiao J."/>
            <person name="Xiong Z.Q."/>
            <person name="Xu L."/>
            <person name="Yang L."/>
            <person name="Zhang Y."/>
            <person name="Zhao W."/>
            <person name="Zhao X.D."/>
            <person name="Zheng Y.T."/>
            <person name="Zhou J.M."/>
            <person name="Zhu Y.B."/>
            <person name="Zhang G.J."/>
            <person name="Wang J."/>
            <person name="Yao Y.G."/>
        </authorList>
    </citation>
    <scope>NUCLEOTIDE SEQUENCE [LARGE SCALE GENOMIC DNA]</scope>
</reference>
<dbReference type="InterPro" id="IPR050149">
    <property type="entry name" value="Collagen_superfamily"/>
</dbReference>
<feature type="compositionally biased region" description="Gly residues" evidence="7">
    <location>
        <begin position="1099"/>
        <end position="1108"/>
    </location>
</feature>
<protein>
    <submittedName>
        <fullName evidence="10">Collagen alpha-1(XXII) chain</fullName>
    </submittedName>
</protein>
<evidence type="ECO:0000313" key="10">
    <source>
        <dbReference type="EMBL" id="ELW63469.1"/>
    </source>
</evidence>
<dbReference type="SMART" id="SM00210">
    <property type="entry name" value="TSPN"/>
    <property type="match status" value="1"/>
</dbReference>
<keyword evidence="2" id="KW-0964">Secreted</keyword>
<dbReference type="FunFam" id="1.20.5.320:FF:000011">
    <property type="entry name" value="Collagen, type XX, alpha 1"/>
    <property type="match status" value="1"/>
</dbReference>
<evidence type="ECO:0000256" key="4">
    <source>
        <dbReference type="ARBA" id="ARBA00022729"/>
    </source>
</evidence>
<dbReference type="GO" id="GO:0005615">
    <property type="term" value="C:extracellular space"/>
    <property type="evidence" value="ECO:0007669"/>
    <property type="project" value="TreeGrafter"/>
</dbReference>
<evidence type="ECO:0000256" key="1">
    <source>
        <dbReference type="ARBA" id="ARBA00004498"/>
    </source>
</evidence>
<keyword evidence="3" id="KW-0272">Extracellular matrix</keyword>
<organism evidence="10 11">
    <name type="scientific">Tupaia chinensis</name>
    <name type="common">Chinese tree shrew</name>
    <name type="synonym">Tupaia belangeri chinensis</name>
    <dbReference type="NCBI Taxonomy" id="246437"/>
    <lineage>
        <taxon>Eukaryota</taxon>
        <taxon>Metazoa</taxon>
        <taxon>Chordata</taxon>
        <taxon>Craniata</taxon>
        <taxon>Vertebrata</taxon>
        <taxon>Euteleostomi</taxon>
        <taxon>Mammalia</taxon>
        <taxon>Eutheria</taxon>
        <taxon>Euarchontoglires</taxon>
        <taxon>Scandentia</taxon>
        <taxon>Tupaiidae</taxon>
        <taxon>Tupaia</taxon>
    </lineage>
</organism>
<feature type="compositionally biased region" description="Gly residues" evidence="7">
    <location>
        <begin position="983"/>
        <end position="992"/>
    </location>
</feature>
<dbReference type="GO" id="GO:0030020">
    <property type="term" value="F:extracellular matrix structural constituent conferring tensile strength"/>
    <property type="evidence" value="ECO:0007669"/>
    <property type="project" value="TreeGrafter"/>
</dbReference>
<feature type="compositionally biased region" description="Pro residues" evidence="7">
    <location>
        <begin position="937"/>
        <end position="948"/>
    </location>
</feature>
<dbReference type="InterPro" id="IPR036465">
    <property type="entry name" value="vWFA_dom_sf"/>
</dbReference>
<evidence type="ECO:0000256" key="3">
    <source>
        <dbReference type="ARBA" id="ARBA00022530"/>
    </source>
</evidence>
<feature type="compositionally biased region" description="Low complexity" evidence="7">
    <location>
        <begin position="532"/>
        <end position="541"/>
    </location>
</feature>
<gene>
    <name evidence="10" type="ORF">TREES_T100016089</name>
</gene>
<feature type="compositionally biased region" description="Pro residues" evidence="7">
    <location>
        <begin position="1018"/>
        <end position="1027"/>
    </location>
</feature>
<evidence type="ECO:0000256" key="2">
    <source>
        <dbReference type="ARBA" id="ARBA00022525"/>
    </source>
</evidence>
<dbReference type="PROSITE" id="PS50234">
    <property type="entry name" value="VWFA"/>
    <property type="match status" value="1"/>
</dbReference>
<dbReference type="Pfam" id="PF01391">
    <property type="entry name" value="Collagen"/>
    <property type="match status" value="3"/>
</dbReference>
<dbReference type="SUPFAM" id="SSF53300">
    <property type="entry name" value="vWA-like"/>
    <property type="match status" value="1"/>
</dbReference>
<proteinExistence type="predicted"/>
<accession>L9KLW2</accession>
<keyword evidence="4 8" id="KW-0732">Signal</keyword>
<dbReference type="GO" id="GO:0005581">
    <property type="term" value="C:collagen trimer"/>
    <property type="evidence" value="ECO:0007669"/>
    <property type="project" value="UniProtKB-KW"/>
</dbReference>
<dbReference type="InterPro" id="IPR002035">
    <property type="entry name" value="VWF_A"/>
</dbReference>
<feature type="domain" description="VWFA" evidence="9">
    <location>
        <begin position="48"/>
        <end position="93"/>
    </location>
</feature>
<evidence type="ECO:0000256" key="5">
    <source>
        <dbReference type="ARBA" id="ARBA00022737"/>
    </source>
</evidence>
<dbReference type="AlphaFoldDB" id="L9KLW2"/>
<evidence type="ECO:0000313" key="11">
    <source>
        <dbReference type="Proteomes" id="UP000011518"/>
    </source>
</evidence>
<dbReference type="InterPro" id="IPR008160">
    <property type="entry name" value="Collagen"/>
</dbReference>
<dbReference type="Gene3D" id="1.20.5.320">
    <property type="entry name" value="6-Phosphogluconate Dehydrogenase, domain 3"/>
    <property type="match status" value="1"/>
</dbReference>
<evidence type="ECO:0000256" key="8">
    <source>
        <dbReference type="SAM" id="SignalP"/>
    </source>
</evidence>
<dbReference type="FunCoup" id="L9KLW2">
    <property type="interactions" value="141"/>
</dbReference>
<dbReference type="Gene3D" id="3.40.50.410">
    <property type="entry name" value="von Willebrand factor, type A domain"/>
    <property type="match status" value="1"/>
</dbReference>
<feature type="signal peptide" evidence="8">
    <location>
        <begin position="1"/>
        <end position="37"/>
    </location>
</feature>